<dbReference type="AlphaFoldDB" id="A0A124C4U4"/>
<reference evidence="3" key="3">
    <citation type="submission" date="2016-02" db="EMBL/GenBank/DDBJ databases">
        <title>Draft genome of pathogenic Streptomyces sp. in Japan.</title>
        <authorList>
            <person name="Tomihama T."/>
            <person name="Ikenaga M."/>
            <person name="Sakai M."/>
            <person name="Okubo T."/>
            <person name="Ikeda S."/>
        </authorList>
    </citation>
    <scope>NUCLEOTIDE SEQUENCE [LARGE SCALE GENOMIC DNA]</scope>
    <source>
        <strain evidence="3">S58</strain>
    </source>
</reference>
<accession>A0A124C4U4</accession>
<evidence type="ECO:0000313" key="2">
    <source>
        <dbReference type="EMBL" id="GAQ65541.1"/>
    </source>
</evidence>
<evidence type="ECO:0000313" key="3">
    <source>
        <dbReference type="Proteomes" id="UP000067448"/>
    </source>
</evidence>
<dbReference type="PANTHER" id="PTHR43638">
    <property type="entry name" value="OXIDOREDUCTASE, ALDO/KETO REDUCTASE FAMILY PROTEIN"/>
    <property type="match status" value="1"/>
</dbReference>
<evidence type="ECO:0000259" key="1">
    <source>
        <dbReference type="Pfam" id="PF00248"/>
    </source>
</evidence>
<dbReference type="InterPro" id="IPR036812">
    <property type="entry name" value="NAD(P)_OxRdtase_dom_sf"/>
</dbReference>
<dbReference type="Proteomes" id="UP000067448">
    <property type="component" value="Unassembled WGS sequence"/>
</dbReference>
<dbReference type="PANTHER" id="PTHR43638:SF3">
    <property type="entry name" value="ALDEHYDE REDUCTASE"/>
    <property type="match status" value="1"/>
</dbReference>
<reference evidence="3" key="1">
    <citation type="submission" date="2015-11" db="EMBL/GenBank/DDBJ databases">
        <authorList>
            <consortium name="Cross-ministerial Strategic Innovation Promotion Program (SIP) consortium"/>
            <person name="Tomihama T."/>
            <person name="Ikenaga M."/>
            <person name="Sakai M."/>
            <person name="Okubo T."/>
            <person name="Ikeda S."/>
        </authorList>
    </citation>
    <scope>NUCLEOTIDE SEQUENCE [LARGE SCALE GENOMIC DNA]</scope>
    <source>
        <strain evidence="3">S58</strain>
    </source>
</reference>
<protein>
    <submittedName>
        <fullName evidence="2">Putative oxidoreductase YdbC</fullName>
    </submittedName>
</protein>
<dbReference type="InterPro" id="IPR023210">
    <property type="entry name" value="NADP_OxRdtase_dom"/>
</dbReference>
<comment type="caution">
    <text evidence="2">The sequence shown here is derived from an EMBL/GenBank/DDBJ whole genome shotgun (WGS) entry which is preliminary data.</text>
</comment>
<name>A0A124C4U4_STRSC</name>
<feature type="domain" description="NADP-dependent oxidoreductase" evidence="1">
    <location>
        <begin position="16"/>
        <end position="100"/>
    </location>
</feature>
<organism evidence="2 3">
    <name type="scientific">Streptomyces scabiei</name>
    <dbReference type="NCBI Taxonomy" id="1930"/>
    <lineage>
        <taxon>Bacteria</taxon>
        <taxon>Bacillati</taxon>
        <taxon>Actinomycetota</taxon>
        <taxon>Actinomycetes</taxon>
        <taxon>Kitasatosporales</taxon>
        <taxon>Streptomycetaceae</taxon>
        <taxon>Streptomyces</taxon>
    </lineage>
</organism>
<dbReference type="EMBL" id="BCMM01000031">
    <property type="protein sequence ID" value="GAQ65541.1"/>
    <property type="molecule type" value="Genomic_DNA"/>
</dbReference>
<proteinExistence type="predicted"/>
<dbReference type="Pfam" id="PF00248">
    <property type="entry name" value="Aldo_ket_red"/>
    <property type="match status" value="1"/>
</dbReference>
<sequence>MTFAEAAAEHDDGEPLTACEESGIAFVPFFPLGGGRELGDERLPKVAARHGVSVSQIGLAWLPASSPVTLAIPGTGSLSHLEDNMAAAQIALTEDDLADLA</sequence>
<dbReference type="Gene3D" id="3.20.20.100">
    <property type="entry name" value="NADP-dependent oxidoreductase domain"/>
    <property type="match status" value="1"/>
</dbReference>
<dbReference type="SUPFAM" id="SSF51430">
    <property type="entry name" value="NAD(P)-linked oxidoreductase"/>
    <property type="match status" value="1"/>
</dbReference>
<reference evidence="2 3" key="2">
    <citation type="journal article" date="2016" name="Genome Announc.">
        <title>Draft Genome Sequences of Streptomyces scabiei S58, Streptomyces turgidiscabies T45, and Streptomyces acidiscabies a10, the Pathogens of Potato Common Scab, Isolated in Japan.</title>
        <authorList>
            <person name="Tomihama T."/>
            <person name="Nishi Y."/>
            <person name="Sakai M."/>
            <person name="Ikenaga M."/>
            <person name="Okubo T."/>
            <person name="Ikeda S."/>
        </authorList>
    </citation>
    <scope>NUCLEOTIDE SEQUENCE [LARGE SCALE GENOMIC DNA]</scope>
    <source>
        <strain evidence="2 3">S58</strain>
    </source>
</reference>
<gene>
    <name evidence="2" type="primary">ydbC_1</name>
    <name evidence="2" type="ORF">SsS58_05950</name>
</gene>